<proteinExistence type="predicted"/>
<keyword evidence="2" id="KW-0732">Signal</keyword>
<sequence length="81" mass="8331">MNNLLKVSALALVFATTLASCETKTAETTETTNVEVPATDATTMTMDSTSTTTTVMADSTMAAPAATTTEASTTTTTTEQK</sequence>
<evidence type="ECO:0000256" key="1">
    <source>
        <dbReference type="SAM" id="MobiDB-lite"/>
    </source>
</evidence>
<dbReference type="PROSITE" id="PS51257">
    <property type="entry name" value="PROKAR_LIPOPROTEIN"/>
    <property type="match status" value="1"/>
</dbReference>
<feature type="signal peptide" evidence="2">
    <location>
        <begin position="1"/>
        <end position="19"/>
    </location>
</feature>
<name>A0A4Z0PQZ4_9BACT</name>
<evidence type="ECO:0000256" key="2">
    <source>
        <dbReference type="SAM" id="SignalP"/>
    </source>
</evidence>
<feature type="region of interest" description="Disordered" evidence="1">
    <location>
        <begin position="61"/>
        <end position="81"/>
    </location>
</feature>
<dbReference type="Proteomes" id="UP000297739">
    <property type="component" value="Unassembled WGS sequence"/>
</dbReference>
<dbReference type="AlphaFoldDB" id="A0A4Z0PQZ4"/>
<feature type="chain" id="PRO_5021374428" description="Coproporphyrinogen III oxidase" evidence="2">
    <location>
        <begin position="20"/>
        <end position="81"/>
    </location>
</feature>
<reference evidence="3 4" key="1">
    <citation type="submission" date="2019-04" db="EMBL/GenBank/DDBJ databases">
        <authorList>
            <person name="Feng G."/>
            <person name="Zhang J."/>
            <person name="Zhu H."/>
        </authorList>
    </citation>
    <scope>NUCLEOTIDE SEQUENCE [LARGE SCALE GENOMIC DNA]</scope>
    <source>
        <strain evidence="3 4">JCM 17223</strain>
    </source>
</reference>
<protein>
    <recommendedName>
        <fullName evidence="5">Coproporphyrinogen III oxidase</fullName>
    </recommendedName>
</protein>
<gene>
    <name evidence="3" type="ORF">E5J99_02955</name>
</gene>
<accession>A0A4Z0PQZ4</accession>
<evidence type="ECO:0008006" key="5">
    <source>
        <dbReference type="Google" id="ProtNLM"/>
    </source>
</evidence>
<dbReference type="EMBL" id="SRLD01000003">
    <property type="protein sequence ID" value="TGE19736.1"/>
    <property type="molecule type" value="Genomic_DNA"/>
</dbReference>
<dbReference type="RefSeq" id="WP_135496224.1">
    <property type="nucleotide sequence ID" value="NZ_SRLD01000003.1"/>
</dbReference>
<organism evidence="3 4">
    <name type="scientific">Hymenobacter elongatus</name>
    <dbReference type="NCBI Taxonomy" id="877208"/>
    <lineage>
        <taxon>Bacteria</taxon>
        <taxon>Pseudomonadati</taxon>
        <taxon>Bacteroidota</taxon>
        <taxon>Cytophagia</taxon>
        <taxon>Cytophagales</taxon>
        <taxon>Hymenobacteraceae</taxon>
        <taxon>Hymenobacter</taxon>
    </lineage>
</organism>
<comment type="caution">
    <text evidence="3">The sequence shown here is derived from an EMBL/GenBank/DDBJ whole genome shotgun (WGS) entry which is preliminary data.</text>
</comment>
<keyword evidence="4" id="KW-1185">Reference proteome</keyword>
<evidence type="ECO:0000313" key="4">
    <source>
        <dbReference type="Proteomes" id="UP000297739"/>
    </source>
</evidence>
<evidence type="ECO:0000313" key="3">
    <source>
        <dbReference type="EMBL" id="TGE19736.1"/>
    </source>
</evidence>